<dbReference type="EMBL" id="AAKL01000056">
    <property type="protein sequence ID" value="EAP71332.1"/>
    <property type="molecule type" value="Genomic_DNA"/>
</dbReference>
<dbReference type="RefSeq" id="WP_003265295.1">
    <property type="nucleotide sequence ID" value="NZ_AAKL01000056.1"/>
</dbReference>
<dbReference type="AlphaFoldDB" id="A0AB33V8T2"/>
<sequence>MISPQYSRLAGASGPTAPISVAVVAAMLKAGAVPATPITTDSARPSACPSNSGGAFVVMVATPIVDVDPDTPPGLQHPVGTYSIGTRCGNAKHLSARQSDI</sequence>
<dbReference type="Proteomes" id="UP000005933">
    <property type="component" value="Unassembled WGS sequence"/>
</dbReference>
<gene>
    <name evidence="1" type="ORF">RRSL_00818</name>
</gene>
<proteinExistence type="predicted"/>
<protein>
    <submittedName>
        <fullName evidence="1">Uncharacterized protein</fullName>
    </submittedName>
</protein>
<reference evidence="1 2" key="1">
    <citation type="journal article" date="2006" name="Mol. Plant Microbe Interact.">
        <title>Identification of open reading frames unique to a select agent: Ralstonia solanacearum race 3 biovar 2.</title>
        <authorList>
            <person name="Gabriel D.W."/>
            <person name="Allen C."/>
            <person name="Schell M."/>
            <person name="Denny T.P."/>
            <person name="Greenberg J.T."/>
            <person name="Duan Y.P."/>
            <person name="Flores-Cruz Z."/>
            <person name="Huang Q."/>
            <person name="Clifford J.M."/>
            <person name="Presting G."/>
            <person name="Gonzalez E.T."/>
            <person name="Reddy J."/>
            <person name="Elphinstone J."/>
            <person name="Swanson J."/>
            <person name="Yao J."/>
            <person name="Mulholland V."/>
            <person name="Liu L."/>
            <person name="Farmerie W."/>
            <person name="Patnaikuni M."/>
            <person name="Balogh B."/>
            <person name="Norman D."/>
            <person name="Alvarez A."/>
            <person name="Castillo J.A."/>
            <person name="Jones J."/>
            <person name="Saddler G."/>
            <person name="Walunas T."/>
            <person name="Zhukov A."/>
            <person name="Mikhailova N."/>
        </authorList>
    </citation>
    <scope>NUCLEOTIDE SEQUENCE [LARGE SCALE GENOMIC DNA]</scope>
    <source>
        <strain evidence="1 2">UW551</strain>
    </source>
</reference>
<name>A0AB33V8T2_RALSU</name>
<evidence type="ECO:0000313" key="1">
    <source>
        <dbReference type="EMBL" id="EAP71332.1"/>
    </source>
</evidence>
<accession>A0AB33V8T2</accession>
<organism evidence="1 2">
    <name type="scientific">Ralstonia solanacearum (strain UW551)</name>
    <dbReference type="NCBI Taxonomy" id="342110"/>
    <lineage>
        <taxon>Bacteria</taxon>
        <taxon>Pseudomonadati</taxon>
        <taxon>Pseudomonadota</taxon>
        <taxon>Betaproteobacteria</taxon>
        <taxon>Burkholderiales</taxon>
        <taxon>Burkholderiaceae</taxon>
        <taxon>Ralstonia</taxon>
        <taxon>Ralstonia solanacearum species complex</taxon>
    </lineage>
</organism>
<evidence type="ECO:0000313" key="2">
    <source>
        <dbReference type="Proteomes" id="UP000005933"/>
    </source>
</evidence>
<comment type="caution">
    <text evidence="1">The sequence shown here is derived from an EMBL/GenBank/DDBJ whole genome shotgun (WGS) entry which is preliminary data.</text>
</comment>